<dbReference type="RefSeq" id="WP_283217992.1">
    <property type="nucleotide sequence ID" value="NZ_LGFD01000078.1"/>
</dbReference>
<dbReference type="SUPFAM" id="SSF46785">
    <property type="entry name" value="Winged helix' DNA-binding domain"/>
    <property type="match status" value="1"/>
</dbReference>
<organism evidence="3 4">
    <name type="scientific">Thermococcus sibiricus</name>
    <dbReference type="NCBI Taxonomy" id="172049"/>
    <lineage>
        <taxon>Archaea</taxon>
        <taxon>Methanobacteriati</taxon>
        <taxon>Methanobacteriota</taxon>
        <taxon>Thermococci</taxon>
        <taxon>Thermococcales</taxon>
        <taxon>Thermococcaceae</taxon>
        <taxon>Thermococcus</taxon>
    </lineage>
</organism>
<dbReference type="PATRIC" id="fig|172049.5.peg.288"/>
<dbReference type="Pfam" id="PF24271">
    <property type="entry name" value="HVO_2833_C"/>
    <property type="match status" value="1"/>
</dbReference>
<name>A0A101EJT5_9EURY</name>
<accession>A0A101EJT5</accession>
<dbReference type="InterPro" id="IPR036390">
    <property type="entry name" value="WH_DNA-bd_sf"/>
</dbReference>
<dbReference type="InterPro" id="IPR005471">
    <property type="entry name" value="Tscrpt_reg_IclR_N"/>
</dbReference>
<dbReference type="Pfam" id="PF09339">
    <property type="entry name" value="HTH_IclR"/>
    <property type="match status" value="1"/>
</dbReference>
<dbReference type="GO" id="GO:0003677">
    <property type="term" value="F:DNA binding"/>
    <property type="evidence" value="ECO:0007669"/>
    <property type="project" value="InterPro"/>
</dbReference>
<dbReference type="EMBL" id="LGFD01000078">
    <property type="protein sequence ID" value="KUK16694.1"/>
    <property type="molecule type" value="Genomic_DNA"/>
</dbReference>
<dbReference type="InterPro" id="IPR056528">
    <property type="entry name" value="HVO_2833_C"/>
</dbReference>
<evidence type="ECO:0000313" key="3">
    <source>
        <dbReference type="EMBL" id="KUK16694.1"/>
    </source>
</evidence>
<dbReference type="Proteomes" id="UP000053911">
    <property type="component" value="Unassembled WGS sequence"/>
</dbReference>
<evidence type="ECO:0000259" key="2">
    <source>
        <dbReference type="Pfam" id="PF24271"/>
    </source>
</evidence>
<evidence type="ECO:0000313" key="4">
    <source>
        <dbReference type="Proteomes" id="UP000053911"/>
    </source>
</evidence>
<reference evidence="4" key="1">
    <citation type="journal article" date="2015" name="MBio">
        <title>Genome-Resolved Metagenomic Analysis Reveals Roles for Candidate Phyla and Other Microbial Community Members in Biogeochemical Transformations in Oil Reservoirs.</title>
        <authorList>
            <person name="Hu P."/>
            <person name="Tom L."/>
            <person name="Singh A."/>
            <person name="Thomas B.C."/>
            <person name="Baker B.J."/>
            <person name="Piceno Y.M."/>
            <person name="Andersen G.L."/>
            <person name="Banfield J.F."/>
        </authorList>
    </citation>
    <scope>NUCLEOTIDE SEQUENCE [LARGE SCALE GENOMIC DNA]</scope>
</reference>
<dbReference type="GO" id="GO:0006355">
    <property type="term" value="P:regulation of DNA-templated transcription"/>
    <property type="evidence" value="ECO:0007669"/>
    <property type="project" value="InterPro"/>
</dbReference>
<dbReference type="Gene3D" id="1.10.10.10">
    <property type="entry name" value="Winged helix-like DNA-binding domain superfamily/Winged helix DNA-binding domain"/>
    <property type="match status" value="1"/>
</dbReference>
<proteinExistence type="predicted"/>
<evidence type="ECO:0000259" key="1">
    <source>
        <dbReference type="Pfam" id="PF09339"/>
    </source>
</evidence>
<feature type="domain" description="HVO-2833 C-terminal" evidence="2">
    <location>
        <begin position="198"/>
        <end position="308"/>
    </location>
</feature>
<feature type="domain" description="HTH iclR-type" evidence="1">
    <location>
        <begin position="8"/>
        <end position="49"/>
    </location>
</feature>
<dbReference type="InterPro" id="IPR036388">
    <property type="entry name" value="WH-like_DNA-bd_sf"/>
</dbReference>
<dbReference type="AlphaFoldDB" id="A0A101EJT5"/>
<comment type="caution">
    <text evidence="3">The sequence shown here is derived from an EMBL/GenBank/DDBJ whole genome shotgun (WGS) entry which is preliminary data.</text>
</comment>
<sequence length="321" mass="36238">MTLTKAELKILLTLENPITLSELAHKLDLSKSRLSTLLHSMSNKGLIEFEGKKPILIKSAKNKANELLNSIFPVTFRQLTLRDKDMLSVLTGNRLKVLAALEVEKPQPPWLLQLKANVSRATLHRVLNQLMEKLIVGKTLEGYFISERFASLKAFADEYFYLQNSIKAKEFNPNASVIWSGVEELILVSGTFKGKNLDSFQLTGLARFSDFGLPLISSGVYHYYWPARELGLEEVVVHTLTLGKDARGLLYIITLLKGRSFDERKLKKLGAKFGVSDTVEEVLEYLQGMDKSYPFPSREEVEELCRQYFGGCDNDNKGKAD</sequence>
<gene>
    <name evidence="3" type="ORF">XD54_2019</name>
</gene>
<protein>
    <submittedName>
        <fullName evidence="3">Uncharacterized protein</fullName>
    </submittedName>
</protein>